<sequence length="69" mass="8176">MPTFSIYSEIKNAEINNERILIKLYDQSVMKGRAEKSLDKERFKVRTHEGAVWIPYTDVMNVIRLVEFN</sequence>
<name>A0ABT9CL79_9BACL</name>
<comment type="caution">
    <text evidence="1">The sequence shown here is derived from an EMBL/GenBank/DDBJ whole genome shotgun (WGS) entry which is preliminary data.</text>
</comment>
<organism evidence="1 2">
    <name type="scientific">Paenibacillus lacisoli</name>
    <dbReference type="NCBI Taxonomy" id="3064525"/>
    <lineage>
        <taxon>Bacteria</taxon>
        <taxon>Bacillati</taxon>
        <taxon>Bacillota</taxon>
        <taxon>Bacilli</taxon>
        <taxon>Bacillales</taxon>
        <taxon>Paenibacillaceae</taxon>
        <taxon>Paenibacillus</taxon>
    </lineage>
</organism>
<keyword evidence="2" id="KW-1185">Reference proteome</keyword>
<gene>
    <name evidence="1" type="ORF">Q5741_18585</name>
</gene>
<dbReference type="RefSeq" id="WP_305025631.1">
    <property type="nucleotide sequence ID" value="NZ_JAUQTB010000016.1"/>
</dbReference>
<reference evidence="1 2" key="1">
    <citation type="submission" date="2023-07" db="EMBL/GenBank/DDBJ databases">
        <title>Paenibacillus sp. JX-17 nov. isolated from soil.</title>
        <authorList>
            <person name="Wan Y."/>
            <person name="Liu B."/>
        </authorList>
    </citation>
    <scope>NUCLEOTIDE SEQUENCE [LARGE SCALE GENOMIC DNA]</scope>
    <source>
        <strain evidence="1 2">JX-17</strain>
    </source>
</reference>
<accession>A0ABT9CL79</accession>
<proteinExistence type="predicted"/>
<dbReference type="EMBL" id="JAUQTB010000016">
    <property type="protein sequence ID" value="MDO7908411.1"/>
    <property type="molecule type" value="Genomic_DNA"/>
</dbReference>
<protein>
    <submittedName>
        <fullName evidence="1">Uncharacterized protein</fullName>
    </submittedName>
</protein>
<dbReference type="Proteomes" id="UP001240171">
    <property type="component" value="Unassembled WGS sequence"/>
</dbReference>
<evidence type="ECO:0000313" key="1">
    <source>
        <dbReference type="EMBL" id="MDO7908411.1"/>
    </source>
</evidence>
<evidence type="ECO:0000313" key="2">
    <source>
        <dbReference type="Proteomes" id="UP001240171"/>
    </source>
</evidence>